<protein>
    <recommendedName>
        <fullName evidence="2">YdbS-like PH domain-containing protein</fullName>
    </recommendedName>
</protein>
<organism evidence="3 4">
    <name type="scientific">Francisella hispaniensis</name>
    <dbReference type="NCBI Taxonomy" id="622488"/>
    <lineage>
        <taxon>Bacteria</taxon>
        <taxon>Pseudomonadati</taxon>
        <taxon>Pseudomonadota</taxon>
        <taxon>Gammaproteobacteria</taxon>
        <taxon>Thiotrichales</taxon>
        <taxon>Francisellaceae</taxon>
        <taxon>Francisella</taxon>
    </lineage>
</organism>
<feature type="transmembrane region" description="Helical" evidence="1">
    <location>
        <begin position="66"/>
        <end position="88"/>
    </location>
</feature>
<dbReference type="PATRIC" id="fig|676032.3.peg.1801"/>
<evidence type="ECO:0000313" key="3">
    <source>
        <dbReference type="EMBL" id="AEE27094.1"/>
    </source>
</evidence>
<dbReference type="EMBL" id="CP002558">
    <property type="protein sequence ID" value="AEE27094.1"/>
    <property type="molecule type" value="Genomic_DNA"/>
</dbReference>
<feature type="domain" description="YdbS-like PH" evidence="2">
    <location>
        <begin position="93"/>
        <end position="144"/>
    </location>
</feature>
<dbReference type="Proteomes" id="UP000008303">
    <property type="component" value="Chromosome"/>
</dbReference>
<feature type="transmembrane region" description="Helical" evidence="1">
    <location>
        <begin position="33"/>
        <end position="54"/>
    </location>
</feature>
<name>F4BI00_9GAMM</name>
<sequence length="190" mass="22429">MKVLEILFFIIMNLQENEKILLELKPSSLSIKYFFISRFWHGSLVIMIMAITFFSKMEKNVITFNFINAMLITSVILMTYFILGWFFIKKVVQSYNYIITNQRCILKYGFLYLNRRDISYPNINDINLKSNITEKIFGLGSVYLNDINTSIRANTRISNNTCRMEGLTLIECERVMDLISENIQKYKDSK</sequence>
<dbReference type="InterPro" id="IPR005182">
    <property type="entry name" value="YdbS-like_PH"/>
</dbReference>
<evidence type="ECO:0000256" key="1">
    <source>
        <dbReference type="SAM" id="Phobius"/>
    </source>
</evidence>
<proteinExistence type="predicted"/>
<dbReference type="HOGENOM" id="CLU_1426081_0_0_6"/>
<gene>
    <name evidence="3" type="ordered locus">FN3523_1791</name>
</gene>
<reference evidence="4" key="1">
    <citation type="journal article" date="2011" name="Appl. Environ. Microbiol.">
        <title>Common ancestry and novel genetic traits of Francisella novicida-like isolates from North America and Australia as revealed by comparative genomic analyses.</title>
        <authorList>
            <person name="Siddaramappa S."/>
            <person name="Challacombe J.F."/>
            <person name="Petersen J.M."/>
            <person name="Pillai S."/>
            <person name="Hogg G."/>
            <person name="Kuske C.R."/>
        </authorList>
    </citation>
    <scope>NUCLEOTIDE SEQUENCE [LARGE SCALE GENOMIC DNA]</scope>
    <source>
        <strain evidence="4">3523</strain>
    </source>
</reference>
<dbReference type="AlphaFoldDB" id="F4BI00"/>
<keyword evidence="1" id="KW-0812">Transmembrane</keyword>
<dbReference type="Pfam" id="PF03703">
    <property type="entry name" value="bPH_2"/>
    <property type="match status" value="1"/>
</dbReference>
<accession>F4BI00</accession>
<dbReference type="KEGG" id="fcn:FN3523_1791"/>
<evidence type="ECO:0000259" key="2">
    <source>
        <dbReference type="Pfam" id="PF03703"/>
    </source>
</evidence>
<keyword evidence="1" id="KW-1133">Transmembrane helix</keyword>
<keyword evidence="1" id="KW-0472">Membrane</keyword>
<evidence type="ECO:0000313" key="4">
    <source>
        <dbReference type="Proteomes" id="UP000008303"/>
    </source>
</evidence>